<dbReference type="InterPro" id="IPR020941">
    <property type="entry name" value="SUFU-like_domain"/>
</dbReference>
<evidence type="ECO:0000259" key="1">
    <source>
        <dbReference type="Pfam" id="PF05076"/>
    </source>
</evidence>
<dbReference type="EMBL" id="JALXSQ010000012">
    <property type="protein sequence ID" value="MCT2042589.1"/>
    <property type="molecule type" value="Genomic_DNA"/>
</dbReference>
<name>A0ABT2HW87_9MICO</name>
<protein>
    <submittedName>
        <fullName evidence="2">Suppressor of fused domain protein</fullName>
    </submittedName>
</protein>
<feature type="domain" description="Suppressor of fused-like" evidence="1">
    <location>
        <begin position="41"/>
        <end position="186"/>
    </location>
</feature>
<reference evidence="2 3" key="1">
    <citation type="submission" date="2022-04" db="EMBL/GenBank/DDBJ databases">
        <title>Human microbiome associated bacterial genomes.</title>
        <authorList>
            <person name="Sandstrom S."/>
            <person name="Salamzade R."/>
            <person name="Kalan L.R."/>
        </authorList>
    </citation>
    <scope>NUCLEOTIDE SEQUENCE [LARGE SCALE GENOMIC DNA]</scope>
    <source>
        <strain evidence="3">p3-SID1799</strain>
    </source>
</reference>
<dbReference type="Pfam" id="PF05076">
    <property type="entry name" value="SUFU"/>
    <property type="match status" value="1"/>
</dbReference>
<sequence length="190" mass="21482">MSETHETASRLEQYLDYLDELVGDAESGEDRVESTMKGVPDVLAIDYEDAPEEGLMIGFTYGLSLVTHEDWTKARPELCICVESDDPVWALRIAELAERERGISGFEYGEVFELDDPIAPDTDMDGFFVANPIVMDEPLAIVEVGEDLPIRILGVYPVYASERDYIDEYGVEAFWELDWDPYDPKRSPAI</sequence>
<dbReference type="RefSeq" id="WP_260104055.1">
    <property type="nucleotide sequence ID" value="NZ_JALXSQ010000012.1"/>
</dbReference>
<accession>A0ABT2HW87</accession>
<comment type="caution">
    <text evidence="2">The sequence shown here is derived from an EMBL/GenBank/DDBJ whole genome shotgun (WGS) entry which is preliminary data.</text>
</comment>
<proteinExistence type="predicted"/>
<organism evidence="2 3">
    <name type="scientific">Pseudoclavibacter albus</name>
    <dbReference type="NCBI Taxonomy" id="272241"/>
    <lineage>
        <taxon>Bacteria</taxon>
        <taxon>Bacillati</taxon>
        <taxon>Actinomycetota</taxon>
        <taxon>Actinomycetes</taxon>
        <taxon>Micrococcales</taxon>
        <taxon>Microbacteriaceae</taxon>
        <taxon>Pseudoclavibacter</taxon>
    </lineage>
</organism>
<evidence type="ECO:0000313" key="3">
    <source>
        <dbReference type="Proteomes" id="UP001525379"/>
    </source>
</evidence>
<gene>
    <name evidence="2" type="ORF">M3D15_04470</name>
</gene>
<dbReference type="Proteomes" id="UP001525379">
    <property type="component" value="Unassembled WGS sequence"/>
</dbReference>
<keyword evidence="3" id="KW-1185">Reference proteome</keyword>
<evidence type="ECO:0000313" key="2">
    <source>
        <dbReference type="EMBL" id="MCT2042589.1"/>
    </source>
</evidence>